<dbReference type="EMBL" id="AAHFAS010000019">
    <property type="protein sequence ID" value="EBV3762035.1"/>
    <property type="molecule type" value="Genomic_DNA"/>
</dbReference>
<dbReference type="EMBL" id="AAHWIJ010000010">
    <property type="protein sequence ID" value="ECB0524598.1"/>
    <property type="molecule type" value="Genomic_DNA"/>
</dbReference>
<reference evidence="12" key="3">
    <citation type="submission" date="2018-08" db="EMBL/GenBank/DDBJ databases">
        <authorList>
            <consortium name="GenomeTrakr network: Whole genome sequencing for foodborne pathogen traceback"/>
        </authorList>
    </citation>
    <scope>NUCLEOTIDE SEQUENCE</scope>
    <source>
        <strain evidence="14">FDA00007829</strain>
        <strain evidence="11">FSIS11810940</strain>
        <strain evidence="12">FSIS11812815</strain>
        <strain evidence="4">NY-N20005</strain>
    </source>
</reference>
<evidence type="ECO:0000313" key="2">
    <source>
        <dbReference type="EMBL" id="EBU6915671.1"/>
    </source>
</evidence>
<keyword evidence="1" id="KW-1133">Transmembrane helix</keyword>
<proteinExistence type="predicted"/>
<evidence type="ECO:0000313" key="13">
    <source>
        <dbReference type="EMBL" id="HAC6913753.1"/>
    </source>
</evidence>
<evidence type="ECO:0000313" key="5">
    <source>
        <dbReference type="EMBL" id="EBW4102663.1"/>
    </source>
</evidence>
<sequence>MTYFKALSAIKICIAFIPYSYIITAFEPNYKINIMDNLITSREAQKLAKIGLTAFYMAKRFNPKEFPREHIVFCGKNHNPKHLYNKEDVIEFFLVKYPNFGG</sequence>
<name>A0A3T3G6J7_SALET</name>
<evidence type="ECO:0000313" key="3">
    <source>
        <dbReference type="EMBL" id="EBV3762035.1"/>
    </source>
</evidence>
<dbReference type="EMBL" id="AAHCWL010000011">
    <property type="protein sequence ID" value="EBU6915671.1"/>
    <property type="molecule type" value="Genomic_DNA"/>
</dbReference>
<dbReference type="EMBL" id="RSGD01000016">
    <property type="protein sequence ID" value="MID46959.1"/>
    <property type="molecule type" value="Genomic_DNA"/>
</dbReference>
<reference evidence="13" key="1">
    <citation type="journal article" date="2018" name="Genome Biol.">
        <title>SKESA: strategic k-mer extension for scrupulous assemblies.</title>
        <authorList>
            <person name="Souvorov A."/>
            <person name="Agarwala R."/>
            <person name="Lipman D.J."/>
        </authorList>
    </citation>
    <scope>NUCLEOTIDE SEQUENCE</scope>
    <source>
        <strain evidence="13">14-0315</strain>
    </source>
</reference>
<organism evidence="9">
    <name type="scientific">Salmonella enterica subsp. enterica serovar Braenderup</name>
    <dbReference type="NCBI Taxonomy" id="149391"/>
    <lineage>
        <taxon>Bacteria</taxon>
        <taxon>Pseudomonadati</taxon>
        <taxon>Pseudomonadota</taxon>
        <taxon>Gammaproteobacteria</taxon>
        <taxon>Enterobacterales</taxon>
        <taxon>Enterobacteriaceae</taxon>
        <taxon>Salmonella</taxon>
    </lineage>
</organism>
<evidence type="ECO:0000313" key="12">
    <source>
        <dbReference type="EMBL" id="ECU3484894.1"/>
    </source>
</evidence>
<feature type="transmembrane region" description="Helical" evidence="1">
    <location>
        <begin position="6"/>
        <end position="26"/>
    </location>
</feature>
<dbReference type="EMBL" id="DAAMJL010000001">
    <property type="protein sequence ID" value="HAC6913753.1"/>
    <property type="molecule type" value="Genomic_DNA"/>
</dbReference>
<dbReference type="EMBL" id="AAHIGD010000001">
    <property type="protein sequence ID" value="EBW4102663.1"/>
    <property type="molecule type" value="Genomic_DNA"/>
</dbReference>
<evidence type="ECO:0000313" key="9">
    <source>
        <dbReference type="EMBL" id="EBY7624990.1"/>
    </source>
</evidence>
<reference evidence="13" key="2">
    <citation type="submission" date="2018-07" db="EMBL/GenBank/DDBJ databases">
        <authorList>
            <consortium name="NCBI Pathogen Detection Project"/>
        </authorList>
    </citation>
    <scope>NUCLEOTIDE SEQUENCE</scope>
    <source>
        <strain evidence="13">14-0315</strain>
    </source>
</reference>
<evidence type="ECO:0000313" key="4">
    <source>
        <dbReference type="EMBL" id="EBV9199565.1"/>
    </source>
</evidence>
<evidence type="ECO:0000313" key="10">
    <source>
        <dbReference type="EMBL" id="ECB0524598.1"/>
    </source>
</evidence>
<dbReference type="EMBL" id="AAHPAD010000001">
    <property type="protein sequence ID" value="EBY7624990.1"/>
    <property type="molecule type" value="Genomic_DNA"/>
</dbReference>
<dbReference type="EMBL" id="AAHOXC010000009">
    <property type="protein sequence ID" value="EBY7385464.1"/>
    <property type="molecule type" value="Genomic_DNA"/>
</dbReference>
<evidence type="ECO:0000313" key="11">
    <source>
        <dbReference type="EMBL" id="ECT0413020.1"/>
    </source>
</evidence>
<evidence type="ECO:0000313" key="7">
    <source>
        <dbReference type="EMBL" id="EBX3354061.1"/>
    </source>
</evidence>
<protein>
    <submittedName>
        <fullName evidence="9">Uncharacterized protein</fullName>
    </submittedName>
</protein>
<accession>A0A3T3G6J7</accession>
<keyword evidence="1" id="KW-0812">Transmembrane</keyword>
<dbReference type="EMBL" id="AAKPQX010000013">
    <property type="protein sequence ID" value="ECU3484894.1"/>
    <property type="molecule type" value="Genomic_DNA"/>
</dbReference>
<dbReference type="EMBL" id="AAKLND010000056">
    <property type="protein sequence ID" value="ECT0413020.1"/>
    <property type="molecule type" value="Genomic_DNA"/>
</dbReference>
<reference evidence="9" key="4">
    <citation type="submission" date="2018-09" db="EMBL/GenBank/DDBJ databases">
        <authorList>
            <person name="Ashton P.M."/>
            <person name="Dallman T."/>
            <person name="Nair S."/>
            <person name="De Pinna E."/>
            <person name="Peters T."/>
            <person name="Grant K."/>
        </authorList>
    </citation>
    <scope>NUCLEOTIDE SEQUENCE</scope>
    <source>
        <strain evidence="3">105336</strain>
        <strain evidence="7">205626</strain>
        <strain evidence="6">271067</strain>
        <strain evidence="5">300664</strain>
        <strain evidence="9">329132</strain>
        <strain evidence="8">394884</strain>
        <strain evidence="2">443566</strain>
        <strain evidence="10">555488</strain>
    </source>
</reference>
<keyword evidence="1" id="KW-0472">Membrane</keyword>
<evidence type="ECO:0000313" key="6">
    <source>
        <dbReference type="EMBL" id="EBW6730388.1"/>
    </source>
</evidence>
<evidence type="ECO:0000313" key="8">
    <source>
        <dbReference type="EMBL" id="EBY7385464.1"/>
    </source>
</evidence>
<dbReference type="AlphaFoldDB" id="A0A3T3G6J7"/>
<evidence type="ECO:0000256" key="1">
    <source>
        <dbReference type="SAM" id="Phobius"/>
    </source>
</evidence>
<dbReference type="Proteomes" id="UP000885308">
    <property type="component" value="Unassembled WGS sequence"/>
</dbReference>
<comment type="caution">
    <text evidence="9">The sequence shown here is derived from an EMBL/GenBank/DDBJ whole genome shotgun (WGS) entry which is preliminary data.</text>
</comment>
<dbReference type="EMBL" id="AAHKXZ010000002">
    <property type="protein sequence ID" value="EBX3354061.1"/>
    <property type="molecule type" value="Genomic_DNA"/>
</dbReference>
<accession>A0A6C8XLW2</accession>
<dbReference type="EMBL" id="AAHGTQ010000002">
    <property type="protein sequence ID" value="EBV9199565.1"/>
    <property type="molecule type" value="Genomic_DNA"/>
</dbReference>
<dbReference type="EMBL" id="AAHIXO010000001">
    <property type="protein sequence ID" value="EBW6730388.1"/>
    <property type="molecule type" value="Genomic_DNA"/>
</dbReference>
<evidence type="ECO:0000313" key="14">
    <source>
        <dbReference type="EMBL" id="MID46959.1"/>
    </source>
</evidence>
<gene>
    <name evidence="14" type="ORF">AIK92_18745</name>
    <name evidence="4" type="ORF">ASH82_02800</name>
    <name evidence="8" type="ORF">D6J51_13165</name>
    <name evidence="9" type="ORF">D6K67_00705</name>
    <name evidence="2" type="ORF">DKU10_13295</name>
    <name evidence="3" type="ORF">DOJ23_10835</name>
    <name evidence="6" type="ORF">DP829_00705</name>
    <name evidence="5" type="ORF">DPJ44_00705</name>
    <name evidence="7" type="ORF">DPS10_04110</name>
    <name evidence="11" type="ORF">DQQ63_23975</name>
    <name evidence="12" type="ORF">DY868_19785</name>
    <name evidence="10" type="ORF">EUX26_15750</name>
    <name evidence="13" type="ORF">G0D76_00710</name>
</gene>